<dbReference type="InterPro" id="IPR042114">
    <property type="entry name" value="GatB_C_1"/>
</dbReference>
<evidence type="ECO:0000256" key="2">
    <source>
        <dbReference type="ARBA" id="ARBA00022741"/>
    </source>
</evidence>
<dbReference type="NCBIfam" id="TIGR00134">
    <property type="entry name" value="gatE_arch"/>
    <property type="match status" value="1"/>
</dbReference>
<dbReference type="InterPro" id="IPR023168">
    <property type="entry name" value="GatB_Yqey_C_2"/>
</dbReference>
<dbReference type="InterPro" id="IPR017958">
    <property type="entry name" value="Gln-tRNA_amidoTrfase_suB_CS"/>
</dbReference>
<dbReference type="Gene3D" id="1.10.150.380">
    <property type="entry name" value="GatB domain, N-terminal subdomain"/>
    <property type="match status" value="1"/>
</dbReference>
<keyword evidence="2 6" id="KW-0547">Nucleotide-binding</keyword>
<dbReference type="SUPFAM" id="SSF89095">
    <property type="entry name" value="GatB/YqeY motif"/>
    <property type="match status" value="2"/>
</dbReference>
<comment type="catalytic activity">
    <reaction evidence="5 6">
        <text>L-glutamyl-tRNA(Gln) + L-glutamine + ATP + H2O = L-glutaminyl-tRNA(Gln) + L-glutamate + ADP + phosphate + H(+)</text>
        <dbReference type="Rhea" id="RHEA:17521"/>
        <dbReference type="Rhea" id="RHEA-COMP:9681"/>
        <dbReference type="Rhea" id="RHEA-COMP:9684"/>
        <dbReference type="ChEBI" id="CHEBI:15377"/>
        <dbReference type="ChEBI" id="CHEBI:15378"/>
        <dbReference type="ChEBI" id="CHEBI:29985"/>
        <dbReference type="ChEBI" id="CHEBI:30616"/>
        <dbReference type="ChEBI" id="CHEBI:43474"/>
        <dbReference type="ChEBI" id="CHEBI:58359"/>
        <dbReference type="ChEBI" id="CHEBI:78520"/>
        <dbReference type="ChEBI" id="CHEBI:78521"/>
        <dbReference type="ChEBI" id="CHEBI:456216"/>
    </reaction>
</comment>
<comment type="caution">
    <text evidence="8">The sequence shown here is derived from an EMBL/GenBank/DDBJ whole genome shotgun (WGS) entry which is preliminary data.</text>
</comment>
<evidence type="ECO:0000256" key="1">
    <source>
        <dbReference type="ARBA" id="ARBA00022598"/>
    </source>
</evidence>
<evidence type="ECO:0000313" key="8">
    <source>
        <dbReference type="EMBL" id="RBQ22475.1"/>
    </source>
</evidence>
<name>A0A366M8G5_9EURY</name>
<dbReference type="Pfam" id="PF02934">
    <property type="entry name" value="GatB_N"/>
    <property type="match status" value="1"/>
</dbReference>
<dbReference type="SUPFAM" id="SSF55931">
    <property type="entry name" value="Glutamine synthetase/guanido kinase"/>
    <property type="match status" value="1"/>
</dbReference>
<dbReference type="InterPro" id="IPR004414">
    <property type="entry name" value="GatE"/>
</dbReference>
<dbReference type="Proteomes" id="UP000253099">
    <property type="component" value="Unassembled WGS sequence"/>
</dbReference>
<comment type="subunit">
    <text evidence="6">Heterodimer of GatD and GatE.</text>
</comment>
<feature type="domain" description="Asn/Gln amidotransferase" evidence="7">
    <location>
        <begin position="499"/>
        <end position="651"/>
    </location>
</feature>
<keyword evidence="1 6" id="KW-0436">Ligase</keyword>
<dbReference type="InterPro" id="IPR029351">
    <property type="entry name" value="GAD_dom"/>
</dbReference>
<dbReference type="EC" id="6.3.5.-" evidence="6"/>
<dbReference type="GO" id="GO:0070681">
    <property type="term" value="P:glutaminyl-tRNAGln biosynthesis via transamidation"/>
    <property type="evidence" value="ECO:0007669"/>
    <property type="project" value="TreeGrafter"/>
</dbReference>
<dbReference type="InterPro" id="IPR006075">
    <property type="entry name" value="Asn/Gln-tRNA_Trfase_suB/E_cat"/>
</dbReference>
<evidence type="ECO:0000256" key="6">
    <source>
        <dbReference type="HAMAP-Rule" id="MF_00588"/>
    </source>
</evidence>
<dbReference type="Pfam" id="PF02938">
    <property type="entry name" value="GAD"/>
    <property type="match status" value="1"/>
</dbReference>
<dbReference type="Pfam" id="PF02637">
    <property type="entry name" value="GatB_Yqey"/>
    <property type="match status" value="1"/>
</dbReference>
<dbReference type="GO" id="GO:0006412">
    <property type="term" value="P:translation"/>
    <property type="evidence" value="ECO:0007669"/>
    <property type="project" value="UniProtKB-UniRule"/>
</dbReference>
<evidence type="ECO:0000313" key="9">
    <source>
        <dbReference type="Proteomes" id="UP000253099"/>
    </source>
</evidence>
<dbReference type="Gene3D" id="3.30.1360.30">
    <property type="entry name" value="GAD-like domain"/>
    <property type="match status" value="1"/>
</dbReference>
<dbReference type="InterPro" id="IPR004115">
    <property type="entry name" value="GAD-like_sf"/>
</dbReference>
<evidence type="ECO:0000256" key="5">
    <source>
        <dbReference type="ARBA" id="ARBA00047913"/>
    </source>
</evidence>
<sequence length="655" mass="73830">MDWNELGLKMGLEIHQQLNTTSKLFCLCATEFVDEKFDDEIKRNLRPTQSELGQIDRAALQESLRKMRFNYEAHDYHTCLVETDDEPPHNLNKEALDLSMTIATLLNMEMVDEFHTMRKQVIDGSNTGGFQRTGLVATDGYLETPHGKVTIENLCLEEDASKRIVLDSKISKNKSIDDSKEDITDDTNVNINNYTHFRLDRLGIPLVEITTDPSIHHPEQVKEVAHAIGQVLRSTNVKRGLGTIRQDLNVSITKGARCEIKGVQNLDLMPKIVEREVQRQLKLIEIKEELEKRDAKVLDEIHHLNPIFENSSSKIISAAETVKGVVLKGFAGLIGEKVQKGRRFGTEIASYAIKRGVSGIFHTDELPAYGITSEEVEAMKKYLNTGSNDAIIIVAHDEDITISALEEVIKRAKMAFEGVIEETRKSLDDGNTEYMRPLPTSSRMYLETDIPLFKIEKKSIDKIKNNLPELPDVKKERMIKEYNLSEDLANQLVRRLKADDFEVIISKISSYTDSSINSSIDSTTVASVLAYDLKEIKREGHDLTNVTNHKLINIFKLLADSKISKDAISKLIIEISKDTDSNPEIIAKNKNLLVLDESSVQTIIEEIVNKNSSMVEERKMGAMGPLMGMVMKELKGKADGKIVNKILKEEIETLI</sequence>
<keyword evidence="3 6" id="KW-0067">ATP-binding</keyword>
<keyword evidence="8" id="KW-0808">Transferase</keyword>
<dbReference type="PANTHER" id="PTHR11659:SF2">
    <property type="entry name" value="GLUTAMYL-TRNA(GLN) AMIDOTRANSFERASE SUBUNIT E"/>
    <property type="match status" value="1"/>
</dbReference>
<dbReference type="GO" id="GO:0005524">
    <property type="term" value="F:ATP binding"/>
    <property type="evidence" value="ECO:0007669"/>
    <property type="project" value="UniProtKB-KW"/>
</dbReference>
<dbReference type="PROSITE" id="PS01234">
    <property type="entry name" value="GATB"/>
    <property type="match status" value="1"/>
</dbReference>
<dbReference type="InterPro" id="IPR014746">
    <property type="entry name" value="Gln_synth/guanido_kin_cat_dom"/>
</dbReference>
<dbReference type="NCBIfam" id="NF003107">
    <property type="entry name" value="PRK04028.1"/>
    <property type="match status" value="1"/>
</dbReference>
<proteinExistence type="inferred from homology"/>
<dbReference type="InterPro" id="IPR003789">
    <property type="entry name" value="Asn/Gln_tRNA_amidoTrase-B-like"/>
</dbReference>
<evidence type="ECO:0000259" key="7">
    <source>
        <dbReference type="SMART" id="SM00845"/>
    </source>
</evidence>
<gene>
    <name evidence="6 8" type="primary">gatE</name>
    <name evidence="8" type="ORF">ALNOE001_19500</name>
</gene>
<dbReference type="GO" id="GO:0004812">
    <property type="term" value="F:aminoacyl-tRNA ligase activity"/>
    <property type="evidence" value="ECO:0007669"/>
    <property type="project" value="InterPro"/>
</dbReference>
<comment type="similarity">
    <text evidence="6">Belongs to the GatB/GatE family. GatE subfamily.</text>
</comment>
<evidence type="ECO:0000256" key="3">
    <source>
        <dbReference type="ARBA" id="ARBA00022840"/>
    </source>
</evidence>
<dbReference type="AlphaFoldDB" id="A0A366M8G5"/>
<dbReference type="EMBL" id="NIZT01000067">
    <property type="protein sequence ID" value="RBQ22475.1"/>
    <property type="molecule type" value="Genomic_DNA"/>
</dbReference>
<dbReference type="GO" id="GO:0005737">
    <property type="term" value="C:cytoplasm"/>
    <property type="evidence" value="ECO:0007669"/>
    <property type="project" value="InterPro"/>
</dbReference>
<dbReference type="GO" id="GO:0050567">
    <property type="term" value="F:glutaminyl-tRNA synthase (glutamine-hydrolyzing) activity"/>
    <property type="evidence" value="ECO:0007669"/>
    <property type="project" value="UniProtKB-UniRule"/>
</dbReference>
<accession>A0A366M8G5</accession>
<dbReference type="SMART" id="SM00845">
    <property type="entry name" value="GatB_Yqey"/>
    <property type="match status" value="1"/>
</dbReference>
<dbReference type="SUPFAM" id="SSF55261">
    <property type="entry name" value="GAD domain-like"/>
    <property type="match status" value="1"/>
</dbReference>
<dbReference type="PANTHER" id="PTHR11659">
    <property type="entry name" value="GLUTAMYL-TRNA GLN AMIDOTRANSFERASE SUBUNIT B MITOCHONDRIAL AND PROKARYOTIC PET112-RELATED"/>
    <property type="match status" value="1"/>
</dbReference>
<dbReference type="InterPro" id="IPR017959">
    <property type="entry name" value="Asn/Gln-tRNA_amidoTrfase_suB/E"/>
</dbReference>
<keyword evidence="9" id="KW-1185">Reference proteome</keyword>
<dbReference type="GO" id="GO:0016740">
    <property type="term" value="F:transferase activity"/>
    <property type="evidence" value="ECO:0007669"/>
    <property type="project" value="UniProtKB-KW"/>
</dbReference>
<dbReference type="FunFam" id="1.10.10.410:FF:000003">
    <property type="entry name" value="Glutamyl-tRNA(Gln) amidotransferase subunit E"/>
    <property type="match status" value="1"/>
</dbReference>
<organism evidence="8 9">
    <name type="scientific">Candidatus Methanobinarius endosymbioticus</name>
    <dbReference type="NCBI Taxonomy" id="2006182"/>
    <lineage>
        <taxon>Archaea</taxon>
        <taxon>Methanobacteriati</taxon>
        <taxon>Methanobacteriota</taxon>
        <taxon>Methanomada group</taxon>
        <taxon>Methanobacteria</taxon>
        <taxon>Methanobacteriales</taxon>
        <taxon>Methanobacteriaceae</taxon>
        <taxon>Candidatus Methanobinarius</taxon>
    </lineage>
</organism>
<keyword evidence="4 6" id="KW-0648">Protein biosynthesis</keyword>
<protein>
    <recommendedName>
        <fullName evidence="6">Glutamyl-tRNA(Gln) amidotransferase subunit E</fullName>
        <shortName evidence="6">Glu-ADT subunit E</shortName>
        <ecNumber evidence="6">6.3.5.-</ecNumber>
    </recommendedName>
</protein>
<reference evidence="8 9" key="1">
    <citation type="submission" date="2018-06" db="EMBL/GenBank/DDBJ databases">
        <title>Genomic insight into two independent archaeal endosymbiosis events.</title>
        <authorList>
            <person name="Lind A.E."/>
            <person name="Lewis W.H."/>
            <person name="Spang A."/>
            <person name="Guy L."/>
            <person name="Embley M.T."/>
            <person name="Ettema T.J.G."/>
        </authorList>
    </citation>
    <scope>NUCLEOTIDE SEQUENCE [LARGE SCALE GENOMIC DNA]</scope>
    <source>
        <strain evidence="8">NOE</strain>
    </source>
</reference>
<evidence type="ECO:0000256" key="4">
    <source>
        <dbReference type="ARBA" id="ARBA00022917"/>
    </source>
</evidence>
<comment type="function">
    <text evidence="6">Allows the formation of correctly charged Gln-tRNA(Gln) through the transamidation of misacylated Glu-tRNA(Gln) in organisms which lack glutaminyl-tRNA synthetase. The reaction takes place in the presence of glutamine and ATP through an activated gamma-phospho-Glu-tRNA(Gln). The GatDE system is specific for glutamate and does not act on aspartate.</text>
</comment>
<dbReference type="Gene3D" id="1.10.10.410">
    <property type="match status" value="1"/>
</dbReference>
<dbReference type="HAMAP" id="MF_00588">
    <property type="entry name" value="GatE"/>
    <property type="match status" value="1"/>
</dbReference>
<dbReference type="InterPro" id="IPR018027">
    <property type="entry name" value="Asn/Gln_amidotransferase"/>
</dbReference>